<feature type="coiled-coil region" evidence="1">
    <location>
        <begin position="12"/>
        <end position="46"/>
    </location>
</feature>
<organism evidence="2 3">
    <name type="scientific">Clathrospora elynae</name>
    <dbReference type="NCBI Taxonomy" id="706981"/>
    <lineage>
        <taxon>Eukaryota</taxon>
        <taxon>Fungi</taxon>
        <taxon>Dikarya</taxon>
        <taxon>Ascomycota</taxon>
        <taxon>Pezizomycotina</taxon>
        <taxon>Dothideomycetes</taxon>
        <taxon>Pleosporomycetidae</taxon>
        <taxon>Pleosporales</taxon>
        <taxon>Diademaceae</taxon>
        <taxon>Clathrospora</taxon>
    </lineage>
</organism>
<dbReference type="EMBL" id="ML976098">
    <property type="protein sequence ID" value="KAF1938704.1"/>
    <property type="molecule type" value="Genomic_DNA"/>
</dbReference>
<sequence>MAEVEDTAWLDLQQASSKLDERSNRFRKLKHQIRELQEEELRLREAVSSGQSVLDHRLQHYTKRDLQRLVNAFHARLPRQLRNHLYQYFCVYEAPICPARAGRHELPGNTWGIGADS</sequence>
<evidence type="ECO:0000313" key="2">
    <source>
        <dbReference type="EMBL" id="KAF1938704.1"/>
    </source>
</evidence>
<dbReference type="Proteomes" id="UP000800038">
    <property type="component" value="Unassembled WGS sequence"/>
</dbReference>
<reference evidence="2" key="1">
    <citation type="journal article" date="2020" name="Stud. Mycol.">
        <title>101 Dothideomycetes genomes: a test case for predicting lifestyles and emergence of pathogens.</title>
        <authorList>
            <person name="Haridas S."/>
            <person name="Albert R."/>
            <person name="Binder M."/>
            <person name="Bloem J."/>
            <person name="Labutti K."/>
            <person name="Salamov A."/>
            <person name="Andreopoulos B."/>
            <person name="Baker S."/>
            <person name="Barry K."/>
            <person name="Bills G."/>
            <person name="Bluhm B."/>
            <person name="Cannon C."/>
            <person name="Castanera R."/>
            <person name="Culley D."/>
            <person name="Daum C."/>
            <person name="Ezra D."/>
            <person name="Gonzalez J."/>
            <person name="Henrissat B."/>
            <person name="Kuo A."/>
            <person name="Liang C."/>
            <person name="Lipzen A."/>
            <person name="Lutzoni F."/>
            <person name="Magnuson J."/>
            <person name="Mondo S."/>
            <person name="Nolan M."/>
            <person name="Ohm R."/>
            <person name="Pangilinan J."/>
            <person name="Park H.-J."/>
            <person name="Ramirez L."/>
            <person name="Alfaro M."/>
            <person name="Sun H."/>
            <person name="Tritt A."/>
            <person name="Yoshinaga Y."/>
            <person name="Zwiers L.-H."/>
            <person name="Turgeon B."/>
            <person name="Goodwin S."/>
            <person name="Spatafora J."/>
            <person name="Crous P."/>
            <person name="Grigoriev I."/>
        </authorList>
    </citation>
    <scope>NUCLEOTIDE SEQUENCE</scope>
    <source>
        <strain evidence="2">CBS 161.51</strain>
    </source>
</reference>
<evidence type="ECO:0000313" key="3">
    <source>
        <dbReference type="Proteomes" id="UP000800038"/>
    </source>
</evidence>
<dbReference type="AlphaFoldDB" id="A0A6A5SGB4"/>
<proteinExistence type="predicted"/>
<protein>
    <submittedName>
        <fullName evidence="2">Uncharacterized protein</fullName>
    </submittedName>
</protein>
<keyword evidence="1" id="KW-0175">Coiled coil</keyword>
<keyword evidence="3" id="KW-1185">Reference proteome</keyword>
<gene>
    <name evidence="2" type="ORF">EJ02DRAFT_457676</name>
</gene>
<evidence type="ECO:0000256" key="1">
    <source>
        <dbReference type="SAM" id="Coils"/>
    </source>
</evidence>
<accession>A0A6A5SGB4</accession>
<name>A0A6A5SGB4_9PLEO</name>